<organism evidence="1 2">
    <name type="scientific">Metamycoplasma hyosynoviae</name>
    <dbReference type="NCBI Taxonomy" id="29559"/>
    <lineage>
        <taxon>Bacteria</taxon>
        <taxon>Bacillati</taxon>
        <taxon>Mycoplasmatota</taxon>
        <taxon>Mycoplasmoidales</taxon>
        <taxon>Metamycoplasmataceae</taxon>
        <taxon>Metamycoplasma</taxon>
    </lineage>
</organism>
<reference evidence="1 2" key="1">
    <citation type="submission" date="2014-06" db="EMBL/GenBank/DDBJ databases">
        <title>The Whole Genome Sequence of Mycoplasma hyosynoviae strain ATCC 27095.</title>
        <authorList>
            <person name="Calcutt M.J."/>
            <person name="Foecking M.F."/>
        </authorList>
    </citation>
    <scope>NUCLEOTIDE SEQUENCE [LARGE SCALE GENOMIC DNA]</scope>
    <source>
        <strain evidence="1 2">M60</strain>
    </source>
</reference>
<evidence type="ECO:0000313" key="2">
    <source>
        <dbReference type="Proteomes" id="UP000264882"/>
    </source>
</evidence>
<dbReference type="AlphaFoldDB" id="A0A4P1QFS6"/>
<dbReference type="KEGG" id="mhyv:MHSN_00825"/>
<sequence length="539" mass="62473">MKNYEFGFNYYKKVAIEFYKNSSSSLANKKINELKTLNFNNKSDIQILQNEIKNIDKVNLKKYINSKTITYNKLGFDTLLYKAQKAEILEKYTNGINGIKGAINTVGSISQLVFSIQSAGLNQTLNIVKSVQGLLNSILGMFSSIPAVAIASAALDIVFTIITQLIGEKTQYDYVYSQTGNPNSHYIWDGGITTSKLWGFITKEDATIAKAKLLDPIEFMPEFSTDYYYYNGKKYLDHQLSSLEKELFYNALENNDENFLKANNIEYCYSFEQTKNGDKSRYFSNLHDLITKLLSKADNKQIMYLEEWYKSSTGKINILGRIQNISNIQDAFEKLKDIVLHDLKAILLMQLPKLNDQKIPIDQINGKNNLDENQLGDLLSLVNNLNKDSKYEWLNKLLLFDGNLKDDKDAYVYDVNNIKTLEQIFIKKFNVSSKLVSHKMLNENNEYDKLKEIIKTQIYSILNNENERVYFVSFKSAVKHLMQIQYLSITKKVIQENKSYKFKYQDKEFDTIEEVIEYCKKFIKSIEEYAKTKKGEKHE</sequence>
<proteinExistence type="predicted"/>
<keyword evidence="2" id="KW-1185">Reference proteome</keyword>
<dbReference type="EMBL" id="CP008748">
    <property type="protein sequence ID" value="ASI53756.1"/>
    <property type="molecule type" value="Genomic_DNA"/>
</dbReference>
<evidence type="ECO:0000313" key="1">
    <source>
        <dbReference type="EMBL" id="ASI53756.1"/>
    </source>
</evidence>
<dbReference type="RefSeq" id="WP_119863718.1">
    <property type="nucleotide sequence ID" value="NZ_CP008748.1"/>
</dbReference>
<dbReference type="Proteomes" id="UP000264882">
    <property type="component" value="Chromosome"/>
</dbReference>
<gene>
    <name evidence="1" type="ORF">MHSN_00825</name>
</gene>
<name>A0A4P1QFS6_9BACT</name>
<protein>
    <submittedName>
        <fullName evidence="1">Uncharacterized protein</fullName>
    </submittedName>
</protein>
<accession>A0A4P1QFS6</accession>